<evidence type="ECO:0000259" key="16">
    <source>
        <dbReference type="PROSITE" id="PS51755"/>
    </source>
</evidence>
<dbReference type="Gene3D" id="6.10.250.690">
    <property type="match status" value="1"/>
</dbReference>
<dbReference type="Pfam" id="PF00486">
    <property type="entry name" value="Trans_reg_C"/>
    <property type="match status" value="1"/>
</dbReference>
<evidence type="ECO:0000256" key="10">
    <source>
        <dbReference type="ARBA" id="ARBA00023159"/>
    </source>
</evidence>
<name>A0ABP0LJL7_9DINO</name>
<dbReference type="InterPro" id="IPR011006">
    <property type="entry name" value="CheY-like_superfamily"/>
</dbReference>
<keyword evidence="8" id="KW-0805">Transcription regulation</keyword>
<keyword evidence="5 13" id="KW-0597">Phosphoprotein</keyword>
<evidence type="ECO:0000256" key="7">
    <source>
        <dbReference type="ARBA" id="ARBA00023012"/>
    </source>
</evidence>
<dbReference type="SUPFAM" id="SSF46894">
    <property type="entry name" value="C-terminal effector domain of the bipartite response regulators"/>
    <property type="match status" value="1"/>
</dbReference>
<keyword evidence="7" id="KW-0902">Two-component regulatory system</keyword>
<evidence type="ECO:0000256" key="5">
    <source>
        <dbReference type="ARBA" id="ARBA00022553"/>
    </source>
</evidence>
<reference evidence="17 18" key="1">
    <citation type="submission" date="2024-02" db="EMBL/GenBank/DDBJ databases">
        <authorList>
            <person name="Chen Y."/>
            <person name="Shah S."/>
            <person name="Dougan E. K."/>
            <person name="Thang M."/>
            <person name="Chan C."/>
        </authorList>
    </citation>
    <scope>NUCLEOTIDE SEQUENCE [LARGE SCALE GENOMIC DNA]</scope>
</reference>
<keyword evidence="9 14" id="KW-0238">DNA-binding</keyword>
<evidence type="ECO:0000256" key="1">
    <source>
        <dbReference type="ARBA" id="ARBA00004496"/>
    </source>
</evidence>
<evidence type="ECO:0000256" key="12">
    <source>
        <dbReference type="ARBA" id="ARBA00024735"/>
    </source>
</evidence>
<dbReference type="NCBIfam" id="TIGR02154">
    <property type="entry name" value="PhoB"/>
    <property type="match status" value="1"/>
</dbReference>
<dbReference type="SMART" id="SM00862">
    <property type="entry name" value="Trans_reg_C"/>
    <property type="match status" value="1"/>
</dbReference>
<dbReference type="PROSITE" id="PS51755">
    <property type="entry name" value="OMPR_PHOB"/>
    <property type="match status" value="1"/>
</dbReference>
<dbReference type="CDD" id="cd00383">
    <property type="entry name" value="trans_reg_C"/>
    <property type="match status" value="1"/>
</dbReference>
<dbReference type="InterPro" id="IPR011879">
    <property type="entry name" value="Sig_transdc_resp-reg_PhoB"/>
</dbReference>
<keyword evidence="3" id="KW-0813">Transport</keyword>
<evidence type="ECO:0000256" key="11">
    <source>
        <dbReference type="ARBA" id="ARBA00023163"/>
    </source>
</evidence>
<evidence type="ECO:0000259" key="15">
    <source>
        <dbReference type="PROSITE" id="PS50110"/>
    </source>
</evidence>
<dbReference type="PANTHER" id="PTHR48111:SF40">
    <property type="entry name" value="PHOSPHATE REGULON TRANSCRIPTIONAL REGULATORY PROTEIN PHOB"/>
    <property type="match status" value="1"/>
</dbReference>
<dbReference type="Proteomes" id="UP001642464">
    <property type="component" value="Unassembled WGS sequence"/>
</dbReference>
<keyword evidence="6" id="KW-0592">Phosphate transport</keyword>
<dbReference type="InterPro" id="IPR001867">
    <property type="entry name" value="OmpR/PhoB-type_DNA-bd"/>
</dbReference>
<evidence type="ECO:0000256" key="2">
    <source>
        <dbReference type="ARBA" id="ARBA00013332"/>
    </source>
</evidence>
<dbReference type="EMBL" id="CAXAMM010016668">
    <property type="protein sequence ID" value="CAK9039390.1"/>
    <property type="molecule type" value="Genomic_DNA"/>
</dbReference>
<evidence type="ECO:0000256" key="8">
    <source>
        <dbReference type="ARBA" id="ARBA00023015"/>
    </source>
</evidence>
<evidence type="ECO:0000313" key="17">
    <source>
        <dbReference type="EMBL" id="CAK9039390.1"/>
    </source>
</evidence>
<keyword evidence="4" id="KW-0963">Cytoplasm</keyword>
<feature type="DNA-binding region" description="OmpR/PhoB-type" evidence="14">
    <location>
        <begin position="130"/>
        <end position="228"/>
    </location>
</feature>
<dbReference type="Gene3D" id="3.40.50.2300">
    <property type="match status" value="1"/>
</dbReference>
<dbReference type="SUPFAM" id="SSF52172">
    <property type="entry name" value="CheY-like"/>
    <property type="match status" value="1"/>
</dbReference>
<proteinExistence type="predicted"/>
<evidence type="ECO:0000256" key="3">
    <source>
        <dbReference type="ARBA" id="ARBA00022448"/>
    </source>
</evidence>
<evidence type="ECO:0000256" key="13">
    <source>
        <dbReference type="PROSITE-ProRule" id="PRU00169"/>
    </source>
</evidence>
<protein>
    <recommendedName>
        <fullName evidence="2">Phosphate regulon transcriptional regulatory protein PhoB</fullName>
    </recommendedName>
</protein>
<keyword evidence="18" id="KW-1185">Reference proteome</keyword>
<feature type="domain" description="OmpR/PhoB-type" evidence="16">
    <location>
        <begin position="130"/>
        <end position="228"/>
    </location>
</feature>
<dbReference type="PROSITE" id="PS50110">
    <property type="entry name" value="RESPONSE_REGULATORY"/>
    <property type="match status" value="1"/>
</dbReference>
<evidence type="ECO:0000313" key="18">
    <source>
        <dbReference type="Proteomes" id="UP001642464"/>
    </source>
</evidence>
<feature type="modified residue" description="4-aspartylphosphate" evidence="13">
    <location>
        <position position="54"/>
    </location>
</feature>
<dbReference type="InterPro" id="IPR039420">
    <property type="entry name" value="WalR-like"/>
</dbReference>
<dbReference type="Gene3D" id="1.10.10.10">
    <property type="entry name" value="Winged helix-like DNA-binding domain superfamily/Winged helix DNA-binding domain"/>
    <property type="match status" value="1"/>
</dbReference>
<dbReference type="Pfam" id="PF00072">
    <property type="entry name" value="Response_reg"/>
    <property type="match status" value="1"/>
</dbReference>
<dbReference type="SMART" id="SM00448">
    <property type="entry name" value="REC"/>
    <property type="match status" value="1"/>
</dbReference>
<comment type="caution">
    <text evidence="17">The sequence shown here is derived from an EMBL/GenBank/DDBJ whole genome shotgun (WGS) entry which is preliminary data.</text>
</comment>
<keyword evidence="10" id="KW-0010">Activator</keyword>
<comment type="subcellular location">
    <subcellularLocation>
        <location evidence="1">Cytoplasm</location>
    </subcellularLocation>
</comment>
<evidence type="ECO:0000256" key="6">
    <source>
        <dbReference type="ARBA" id="ARBA00022592"/>
    </source>
</evidence>
<comment type="function">
    <text evidence="12">This protein is a positive regulator for the phosphate regulon. Transcription of this operon is positively regulated by PhoB and PhoR when phosphate is limited.</text>
</comment>
<gene>
    <name evidence="17" type="ORF">SCF082_LOCUS23037</name>
</gene>
<organism evidence="17 18">
    <name type="scientific">Durusdinium trenchii</name>
    <dbReference type="NCBI Taxonomy" id="1381693"/>
    <lineage>
        <taxon>Eukaryota</taxon>
        <taxon>Sar</taxon>
        <taxon>Alveolata</taxon>
        <taxon>Dinophyceae</taxon>
        <taxon>Suessiales</taxon>
        <taxon>Symbiodiniaceae</taxon>
        <taxon>Durusdinium</taxon>
    </lineage>
</organism>
<dbReference type="PANTHER" id="PTHR48111">
    <property type="entry name" value="REGULATOR OF RPOS"/>
    <property type="match status" value="1"/>
</dbReference>
<sequence length="229" mass="25989">MAATRVLIVEDEEALATLLDYNLTKEKFAVTLAADGDEGLLKIEEEPPDVVILDWMLPKTSGIEVCRRIRSKPETRNIPIIMLTARSEEADRIRGLETGADDYLTKPFSTKELIARVRAVLRRIRPGLAEDKVQYGDIEIDRVSHRVMRGEKEIHLGPTEFRLLDHLIQHPGRVFSREQLLNAVWGSDVFVEVRTVDVHIGRLRKALNKFKQGDPIRTVRSAGYALDAE</sequence>
<dbReference type="InterPro" id="IPR036388">
    <property type="entry name" value="WH-like_DNA-bd_sf"/>
</dbReference>
<evidence type="ECO:0000256" key="4">
    <source>
        <dbReference type="ARBA" id="ARBA00022490"/>
    </source>
</evidence>
<accession>A0ABP0LJL7</accession>
<dbReference type="InterPro" id="IPR001789">
    <property type="entry name" value="Sig_transdc_resp-reg_receiver"/>
</dbReference>
<evidence type="ECO:0000256" key="14">
    <source>
        <dbReference type="PROSITE-ProRule" id="PRU01091"/>
    </source>
</evidence>
<evidence type="ECO:0000256" key="9">
    <source>
        <dbReference type="ARBA" id="ARBA00023125"/>
    </source>
</evidence>
<dbReference type="InterPro" id="IPR016032">
    <property type="entry name" value="Sig_transdc_resp-reg_C-effctor"/>
</dbReference>
<keyword evidence="11" id="KW-0804">Transcription</keyword>
<feature type="domain" description="Response regulatory" evidence="15">
    <location>
        <begin position="5"/>
        <end position="121"/>
    </location>
</feature>